<organism evidence="1 2">
    <name type="scientific">Lipomyces kononenkoae</name>
    <name type="common">Yeast</name>
    <dbReference type="NCBI Taxonomy" id="34357"/>
    <lineage>
        <taxon>Eukaryota</taxon>
        <taxon>Fungi</taxon>
        <taxon>Dikarya</taxon>
        <taxon>Ascomycota</taxon>
        <taxon>Saccharomycotina</taxon>
        <taxon>Lipomycetes</taxon>
        <taxon>Lipomycetales</taxon>
        <taxon>Lipomycetaceae</taxon>
        <taxon>Lipomyces</taxon>
    </lineage>
</organism>
<proteinExistence type="predicted"/>
<dbReference type="EMBL" id="MU971343">
    <property type="protein sequence ID" value="KAK9239874.1"/>
    <property type="molecule type" value="Genomic_DNA"/>
</dbReference>
<evidence type="ECO:0000313" key="2">
    <source>
        <dbReference type="Proteomes" id="UP001433508"/>
    </source>
</evidence>
<evidence type="ECO:0000313" key="1">
    <source>
        <dbReference type="EMBL" id="KAK9239874.1"/>
    </source>
</evidence>
<dbReference type="Proteomes" id="UP001433508">
    <property type="component" value="Unassembled WGS sequence"/>
</dbReference>
<comment type="caution">
    <text evidence="1">The sequence shown here is derived from an EMBL/GenBank/DDBJ whole genome shotgun (WGS) entry which is preliminary data.</text>
</comment>
<name>A0ACC3T7X6_LIPKO</name>
<gene>
    <name evidence="1" type="ORF">V1525DRAFT_355185</name>
</gene>
<protein>
    <submittedName>
        <fullName evidence="1">Chs5p-Arf1p-binding proteins-domain-containing protein</fullName>
    </submittedName>
</protein>
<accession>A0ACC3T7X6</accession>
<reference evidence="2" key="1">
    <citation type="journal article" date="2024" name="Front. Bioeng. Biotechnol.">
        <title>Genome-scale model development and genomic sequencing of the oleaginous clade Lipomyces.</title>
        <authorList>
            <person name="Czajka J.J."/>
            <person name="Han Y."/>
            <person name="Kim J."/>
            <person name="Mondo S.J."/>
            <person name="Hofstad B.A."/>
            <person name="Robles A."/>
            <person name="Haridas S."/>
            <person name="Riley R."/>
            <person name="LaButti K."/>
            <person name="Pangilinan J."/>
            <person name="Andreopoulos W."/>
            <person name="Lipzen A."/>
            <person name="Yan J."/>
            <person name="Wang M."/>
            <person name="Ng V."/>
            <person name="Grigoriev I.V."/>
            <person name="Spatafora J.W."/>
            <person name="Magnuson J.K."/>
            <person name="Baker S.E."/>
            <person name="Pomraning K.R."/>
        </authorList>
    </citation>
    <scope>NUCLEOTIDE SEQUENCE [LARGE SCALE GENOMIC DNA]</scope>
    <source>
        <strain evidence="2">CBS 7786</strain>
    </source>
</reference>
<keyword evidence="2" id="KW-1185">Reference proteome</keyword>
<sequence length="705" mass="79315">MVATAVPEIQEMVIGEAVNARTAALSSFHSLGPPDLVHLTKVHARTNVQEAGTYHYVTGIDTSSASIAAYLNTLTYSYAPGEGQLWFGKQQNWKIQTGVYCCYNALSRVDLRVRVHIPGSVEAFVIDERGEKHKATNQIMLETYLCSVVRALLYADDEDYNITAYRRFNPLPNREAEEKFLDAAEKLFTRGWQLGSELEVQVPTLLSNNLTATFCKYLQITGRYNEGVNLLEKLRAKEPDFSPLLARVLLDMDEEVKAVKLLQESIRTSPRDPNLLDLQTRFCLSKNRLDFALSTAKRAVNSAPSEFGPWARLVTVYIEQHDFQSALLTLNSCPMFPYQNVDLHRMPVAQRIHLPVPTDGVIQDIIDDSIPGENENVNVDPALSRLPAASLRGTFAKAYELLVAIVHEIGWDMLLKYRSKVFIMEEEYRSLKTETTNGTKARSKHDRADSNASHVAVNGTSLSTGQTPDGSVVGDEDDKKDMSTADIVRPAQSVDAELVKGSEEHHATSSSTGTTTATTSEPVGPASPTPFRSKRLCERWLDNLFMVMYEDMRVYTLWRAEFAHFKSQQLPYNKSLREWEILGALAVRLKHTEEAAEAFGQCMNIRFSSRALKGLLDIYTSRNEPVNILHATVKLTSYDHRWYKEFSPGLIVAIKRLVREEGSQKLRNMIHGSDYSATVAELMDGYFEMAKQFKWPGFEDDDDGK</sequence>